<dbReference type="SUPFAM" id="SSF52047">
    <property type="entry name" value="RNI-like"/>
    <property type="match status" value="1"/>
</dbReference>
<name>A0AAV5C4W4_ELECO</name>
<feature type="chain" id="PRO_5043517668" description="At1g61320/AtMIF1 LRR domain-containing protein" evidence="1">
    <location>
        <begin position="20"/>
        <end position="343"/>
    </location>
</feature>
<dbReference type="Pfam" id="PF23622">
    <property type="entry name" value="LRR_At1g61320_AtMIF1"/>
    <property type="match status" value="1"/>
</dbReference>
<evidence type="ECO:0000313" key="3">
    <source>
        <dbReference type="EMBL" id="GJM92892.1"/>
    </source>
</evidence>
<feature type="signal peptide" evidence="1">
    <location>
        <begin position="1"/>
        <end position="19"/>
    </location>
</feature>
<comment type="caution">
    <text evidence="3">The sequence shown here is derived from an EMBL/GenBank/DDBJ whole genome shotgun (WGS) entry which is preliminary data.</text>
</comment>
<organism evidence="3 4">
    <name type="scientific">Eleusine coracana subsp. coracana</name>
    <dbReference type="NCBI Taxonomy" id="191504"/>
    <lineage>
        <taxon>Eukaryota</taxon>
        <taxon>Viridiplantae</taxon>
        <taxon>Streptophyta</taxon>
        <taxon>Embryophyta</taxon>
        <taxon>Tracheophyta</taxon>
        <taxon>Spermatophyta</taxon>
        <taxon>Magnoliopsida</taxon>
        <taxon>Liliopsida</taxon>
        <taxon>Poales</taxon>
        <taxon>Poaceae</taxon>
        <taxon>PACMAD clade</taxon>
        <taxon>Chloridoideae</taxon>
        <taxon>Cynodonteae</taxon>
        <taxon>Eleusininae</taxon>
        <taxon>Eleusine</taxon>
    </lineage>
</organism>
<dbReference type="PANTHER" id="PTHR34223">
    <property type="entry name" value="OS11G0201299 PROTEIN"/>
    <property type="match status" value="1"/>
</dbReference>
<gene>
    <name evidence="3" type="primary">ga09398</name>
    <name evidence="3" type="ORF">PR202_ga09398</name>
</gene>
<reference evidence="3" key="1">
    <citation type="journal article" date="2018" name="DNA Res.">
        <title>Multiple hybrid de novo genome assembly of finger millet, an orphan allotetraploid crop.</title>
        <authorList>
            <person name="Hatakeyama M."/>
            <person name="Aluri S."/>
            <person name="Balachadran M.T."/>
            <person name="Sivarajan S.R."/>
            <person name="Patrignani A."/>
            <person name="Gruter S."/>
            <person name="Poveda L."/>
            <person name="Shimizu-Inatsugi R."/>
            <person name="Baeten J."/>
            <person name="Francoijs K.J."/>
            <person name="Nataraja K.N."/>
            <person name="Reddy Y.A.N."/>
            <person name="Phadnis S."/>
            <person name="Ravikumar R.L."/>
            <person name="Schlapbach R."/>
            <person name="Sreeman S.M."/>
            <person name="Shimizu K.K."/>
        </authorList>
    </citation>
    <scope>NUCLEOTIDE SEQUENCE</scope>
</reference>
<dbReference type="InterPro" id="IPR032675">
    <property type="entry name" value="LRR_dom_sf"/>
</dbReference>
<proteinExistence type="predicted"/>
<reference evidence="3" key="2">
    <citation type="submission" date="2021-12" db="EMBL/GenBank/DDBJ databases">
        <title>Resequencing data analysis of finger millet.</title>
        <authorList>
            <person name="Hatakeyama M."/>
            <person name="Aluri S."/>
            <person name="Balachadran M.T."/>
            <person name="Sivarajan S.R."/>
            <person name="Poveda L."/>
            <person name="Shimizu-Inatsugi R."/>
            <person name="Schlapbach R."/>
            <person name="Sreeman S.M."/>
            <person name="Shimizu K.K."/>
        </authorList>
    </citation>
    <scope>NUCLEOTIDE SEQUENCE</scope>
</reference>
<dbReference type="AlphaFoldDB" id="A0AAV5C4W4"/>
<keyword evidence="1" id="KW-0732">Signal</keyword>
<sequence>MLGDILILVICLLKCKVMLEKELPTCSIFDNLTTLEIGEWCLMDDFNVVLRFLQLSPRLEKLILKHRKVCGIQGKTVMASNEVIRLNFSEFEHWKDEKFARYVNNLLLLRAKVDLHTFQLRCDSDCWYLLNCNDLRTWVSYAVRQNVKVLDVKLYQYDKTVLPRCIFNNRSLQELKLDMGEAPHKDYEHEGLVLPDMIDLPSLTRLTLYDVEVGDFCLGKIMARSPGLEDVRLVNCAQHLELIDSKVLKRLTIDGCIDGVKGLTIAAPNLIHFEYIGWPLDDITWREQPSLESAHIDTCGCGYTFDSQSDFTGPFLHAKRLALFGSDIKVGYVSLFKWVQKGI</sequence>
<dbReference type="Gene3D" id="3.80.10.10">
    <property type="entry name" value="Ribonuclease Inhibitor"/>
    <property type="match status" value="1"/>
</dbReference>
<accession>A0AAV5C4W4</accession>
<dbReference type="EMBL" id="BQKI01000004">
    <property type="protein sequence ID" value="GJM92892.1"/>
    <property type="molecule type" value="Genomic_DNA"/>
</dbReference>
<dbReference type="InterPro" id="IPR053197">
    <property type="entry name" value="F-box_SCFL_complex_component"/>
</dbReference>
<feature type="domain" description="At1g61320/AtMIF1 LRR" evidence="2">
    <location>
        <begin position="112"/>
        <end position="293"/>
    </location>
</feature>
<dbReference type="PANTHER" id="PTHR34223:SF44">
    <property type="entry name" value="OS01G0789000 PROTEIN"/>
    <property type="match status" value="1"/>
</dbReference>
<evidence type="ECO:0000313" key="4">
    <source>
        <dbReference type="Proteomes" id="UP001054889"/>
    </source>
</evidence>
<protein>
    <recommendedName>
        <fullName evidence="2">At1g61320/AtMIF1 LRR domain-containing protein</fullName>
    </recommendedName>
</protein>
<keyword evidence="4" id="KW-1185">Reference proteome</keyword>
<evidence type="ECO:0000256" key="1">
    <source>
        <dbReference type="SAM" id="SignalP"/>
    </source>
</evidence>
<dbReference type="Proteomes" id="UP001054889">
    <property type="component" value="Unassembled WGS sequence"/>
</dbReference>
<dbReference type="InterPro" id="IPR055357">
    <property type="entry name" value="LRR_At1g61320_AtMIF1"/>
</dbReference>
<evidence type="ECO:0000259" key="2">
    <source>
        <dbReference type="Pfam" id="PF23622"/>
    </source>
</evidence>